<evidence type="ECO:0000259" key="7">
    <source>
        <dbReference type="PROSITE" id="PS50888"/>
    </source>
</evidence>
<evidence type="ECO:0000256" key="2">
    <source>
        <dbReference type="ARBA" id="ARBA00008289"/>
    </source>
</evidence>
<evidence type="ECO:0000256" key="1">
    <source>
        <dbReference type="ARBA" id="ARBA00004123"/>
    </source>
</evidence>
<dbReference type="GO" id="GO:0000978">
    <property type="term" value="F:RNA polymerase II cis-regulatory region sequence-specific DNA binding"/>
    <property type="evidence" value="ECO:0007669"/>
    <property type="project" value="TreeGrafter"/>
</dbReference>
<evidence type="ECO:0000313" key="8">
    <source>
        <dbReference type="EMBL" id="NXR71217.1"/>
    </source>
</evidence>
<reference evidence="8 9" key="1">
    <citation type="submission" date="2019-09" db="EMBL/GenBank/DDBJ databases">
        <title>Bird 10,000 Genomes (B10K) Project - Family phase.</title>
        <authorList>
            <person name="Zhang G."/>
        </authorList>
    </citation>
    <scope>NUCLEOTIDE SEQUENCE [LARGE SCALE GENOMIC DNA]</scope>
    <source>
        <strain evidence="8">B10K-DU-002-42</strain>
        <tissue evidence="8">Muscle</tissue>
    </source>
</reference>
<dbReference type="AlphaFoldDB" id="A0A7L2NGE6"/>
<dbReference type="Proteomes" id="UP000535705">
    <property type="component" value="Unassembled WGS sequence"/>
</dbReference>
<organism evidence="8 9">
    <name type="scientific">Pycnonotus jocosus</name>
    <name type="common">Red-whiskered bulbul</name>
    <name type="synonym">Lanius jocosus</name>
    <dbReference type="NCBI Taxonomy" id="182897"/>
    <lineage>
        <taxon>Eukaryota</taxon>
        <taxon>Metazoa</taxon>
        <taxon>Chordata</taxon>
        <taxon>Craniata</taxon>
        <taxon>Vertebrata</taxon>
        <taxon>Euteleostomi</taxon>
        <taxon>Archelosauria</taxon>
        <taxon>Archosauria</taxon>
        <taxon>Dinosauria</taxon>
        <taxon>Saurischia</taxon>
        <taxon>Theropoda</taxon>
        <taxon>Coelurosauria</taxon>
        <taxon>Aves</taxon>
        <taxon>Neognathae</taxon>
        <taxon>Neoaves</taxon>
        <taxon>Telluraves</taxon>
        <taxon>Australaves</taxon>
        <taxon>Passeriformes</taxon>
        <taxon>Sylvioidea</taxon>
        <taxon>Pycnonotidae</taxon>
        <taxon>Pycnonotus</taxon>
    </lineage>
</organism>
<dbReference type="GO" id="GO:0000981">
    <property type="term" value="F:DNA-binding transcription factor activity, RNA polymerase II-specific"/>
    <property type="evidence" value="ECO:0007669"/>
    <property type="project" value="TreeGrafter"/>
</dbReference>
<evidence type="ECO:0000256" key="4">
    <source>
        <dbReference type="ARBA" id="ARBA00023125"/>
    </source>
</evidence>
<gene>
    <name evidence="8" type="primary">Mitf</name>
    <name evidence="8" type="ORF">PYCJOC_R11106</name>
</gene>
<evidence type="ECO:0000313" key="9">
    <source>
        <dbReference type="Proteomes" id="UP000535705"/>
    </source>
</evidence>
<dbReference type="Pfam" id="PF15951">
    <property type="entry name" value="MITF_TFEB_C_3_N"/>
    <property type="match status" value="1"/>
</dbReference>
<feature type="domain" description="BHLH" evidence="7">
    <location>
        <begin position="205"/>
        <end position="238"/>
    </location>
</feature>
<keyword evidence="5" id="KW-0804">Transcription</keyword>
<dbReference type="SUPFAM" id="SSF47459">
    <property type="entry name" value="HLH, helix-loop-helix DNA-binding domain"/>
    <property type="match status" value="1"/>
</dbReference>
<feature type="non-terminal residue" evidence="8">
    <location>
        <position position="238"/>
    </location>
</feature>
<dbReference type="GO" id="GO:0030318">
    <property type="term" value="P:melanocyte differentiation"/>
    <property type="evidence" value="ECO:0007669"/>
    <property type="project" value="TreeGrafter"/>
</dbReference>
<dbReference type="PROSITE" id="PS50888">
    <property type="entry name" value="BHLH"/>
    <property type="match status" value="1"/>
</dbReference>
<dbReference type="Pfam" id="PF00010">
    <property type="entry name" value="HLH"/>
    <property type="match status" value="1"/>
</dbReference>
<evidence type="ECO:0000256" key="3">
    <source>
        <dbReference type="ARBA" id="ARBA00023015"/>
    </source>
</evidence>
<keyword evidence="3" id="KW-0805">Transcription regulation</keyword>
<dbReference type="OrthoDB" id="6242697at2759"/>
<dbReference type="GO" id="GO:0005634">
    <property type="term" value="C:nucleus"/>
    <property type="evidence" value="ECO:0007669"/>
    <property type="project" value="UniProtKB-SubCell"/>
</dbReference>
<proteinExistence type="inferred from homology"/>
<dbReference type="GO" id="GO:0046983">
    <property type="term" value="F:protein dimerization activity"/>
    <property type="evidence" value="ECO:0007669"/>
    <property type="project" value="InterPro"/>
</dbReference>
<protein>
    <submittedName>
        <fullName evidence="8">MITF factor</fullName>
    </submittedName>
</protein>
<dbReference type="InterPro" id="IPR031867">
    <property type="entry name" value="MiT/TFE_N"/>
</dbReference>
<evidence type="ECO:0000256" key="5">
    <source>
        <dbReference type="ARBA" id="ARBA00023163"/>
    </source>
</evidence>
<name>A0A7L2NGE6_PYCJO</name>
<dbReference type="PANTHER" id="PTHR45776:SF4">
    <property type="entry name" value="MICROPHTHALMIA-ASSOCIATED TRANSCRIPTION FACTOR"/>
    <property type="match status" value="1"/>
</dbReference>
<comment type="caution">
    <text evidence="8">The sequence shown here is derived from an EMBL/GenBank/DDBJ whole genome shotgun (WGS) entry which is preliminary data.</text>
</comment>
<keyword evidence="6" id="KW-0539">Nucleus</keyword>
<comment type="similarity">
    <text evidence="2">Belongs to the MiT/TFE family.</text>
</comment>
<sequence length="238" mass="26636">VVQVQTHLENPTKYHIQQAQRQQVKQYLSTTLANKHANQALSLPCPNQPGDHVMPPGTGSSAPNSPMAMLTLNSNCEKEGFYKFEEQSRVESECPALNTHSRASCMQVLDDTGGSMLQLCLHMENSTDYLAYPDSANQMILFLVYLFQLPVSGNLIDLYGNQSMPPPGLNISNSCPANLPNIKRELTACIFPTESEARALAKERQKKDNHNLIERRRRFNINDRIKELGTLIPKSNDP</sequence>
<keyword evidence="9" id="KW-1185">Reference proteome</keyword>
<dbReference type="InterPro" id="IPR011598">
    <property type="entry name" value="bHLH_dom"/>
</dbReference>
<dbReference type="EMBL" id="VWYP01000835">
    <property type="protein sequence ID" value="NXR71217.1"/>
    <property type="molecule type" value="Genomic_DNA"/>
</dbReference>
<comment type="subcellular location">
    <subcellularLocation>
        <location evidence="1">Nucleus</location>
    </subcellularLocation>
</comment>
<dbReference type="InterPro" id="IPR036638">
    <property type="entry name" value="HLH_DNA-bd_sf"/>
</dbReference>
<evidence type="ECO:0000256" key="6">
    <source>
        <dbReference type="ARBA" id="ARBA00023242"/>
    </source>
</evidence>
<feature type="non-terminal residue" evidence="8">
    <location>
        <position position="1"/>
    </location>
</feature>
<dbReference type="Gene3D" id="4.10.280.10">
    <property type="entry name" value="Helix-loop-helix DNA-binding domain"/>
    <property type="match status" value="1"/>
</dbReference>
<keyword evidence="4" id="KW-0238">DNA-binding</keyword>
<accession>A0A7L2NGE6</accession>
<dbReference type="PANTHER" id="PTHR45776">
    <property type="entry name" value="MIP04163P"/>
    <property type="match status" value="1"/>
</dbReference>